<accession>A0AA88EL58</accession>
<protein>
    <submittedName>
        <fullName evidence="1">Uncharacterized protein</fullName>
    </submittedName>
</protein>
<dbReference type="EMBL" id="BTGU01011979">
    <property type="protein sequence ID" value="GMN73561.1"/>
    <property type="molecule type" value="Genomic_DNA"/>
</dbReference>
<reference evidence="1" key="1">
    <citation type="submission" date="2023-07" db="EMBL/GenBank/DDBJ databases">
        <title>draft genome sequence of fig (Ficus carica).</title>
        <authorList>
            <person name="Takahashi T."/>
            <person name="Nishimura K."/>
        </authorList>
    </citation>
    <scope>NUCLEOTIDE SEQUENCE</scope>
</reference>
<evidence type="ECO:0000313" key="1">
    <source>
        <dbReference type="EMBL" id="GMN73561.1"/>
    </source>
</evidence>
<gene>
    <name evidence="1" type="ORF">TIFTF001_053044</name>
</gene>
<keyword evidence="2" id="KW-1185">Reference proteome</keyword>
<sequence length="90" mass="9532">MRADGARDGNGDHADSEPMGFRTKSVLGFGASWAFVGDGEPLDEGRVVVATTINIQKTRSLRSGSEDMIVTFFSDEVAHSGGAVERGMIV</sequence>
<dbReference type="Proteomes" id="UP001187192">
    <property type="component" value="Unassembled WGS sequence"/>
</dbReference>
<comment type="caution">
    <text evidence="1">The sequence shown here is derived from an EMBL/GenBank/DDBJ whole genome shotgun (WGS) entry which is preliminary data.</text>
</comment>
<evidence type="ECO:0000313" key="2">
    <source>
        <dbReference type="Proteomes" id="UP001187192"/>
    </source>
</evidence>
<organism evidence="1 2">
    <name type="scientific">Ficus carica</name>
    <name type="common">Common fig</name>
    <dbReference type="NCBI Taxonomy" id="3494"/>
    <lineage>
        <taxon>Eukaryota</taxon>
        <taxon>Viridiplantae</taxon>
        <taxon>Streptophyta</taxon>
        <taxon>Embryophyta</taxon>
        <taxon>Tracheophyta</taxon>
        <taxon>Spermatophyta</taxon>
        <taxon>Magnoliopsida</taxon>
        <taxon>eudicotyledons</taxon>
        <taxon>Gunneridae</taxon>
        <taxon>Pentapetalae</taxon>
        <taxon>rosids</taxon>
        <taxon>fabids</taxon>
        <taxon>Rosales</taxon>
        <taxon>Moraceae</taxon>
        <taxon>Ficeae</taxon>
        <taxon>Ficus</taxon>
    </lineage>
</organism>
<dbReference type="AlphaFoldDB" id="A0AA88EL58"/>
<proteinExistence type="predicted"/>
<name>A0AA88EL58_FICCA</name>